<feature type="transmembrane region" description="Helical" evidence="2">
    <location>
        <begin position="47"/>
        <end position="66"/>
    </location>
</feature>
<accession>A0A917SLJ1</accession>
<evidence type="ECO:0000256" key="1">
    <source>
        <dbReference type="SAM" id="MobiDB-lite"/>
    </source>
</evidence>
<feature type="compositionally biased region" description="Low complexity" evidence="1">
    <location>
        <begin position="82"/>
        <end position="128"/>
    </location>
</feature>
<protein>
    <submittedName>
        <fullName evidence="3">Uncharacterized protein</fullName>
    </submittedName>
</protein>
<dbReference type="Proteomes" id="UP000655208">
    <property type="component" value="Unassembled WGS sequence"/>
</dbReference>
<proteinExistence type="predicted"/>
<dbReference type="EMBL" id="BMNA01000001">
    <property type="protein sequence ID" value="GGL87093.1"/>
    <property type="molecule type" value="Genomic_DNA"/>
</dbReference>
<evidence type="ECO:0000313" key="4">
    <source>
        <dbReference type="Proteomes" id="UP000655208"/>
    </source>
</evidence>
<keyword evidence="2" id="KW-1133">Transmembrane helix</keyword>
<reference evidence="3" key="1">
    <citation type="journal article" date="2014" name="Int. J. Syst. Evol. Microbiol.">
        <title>Complete genome sequence of Corynebacterium casei LMG S-19264T (=DSM 44701T), isolated from a smear-ripened cheese.</title>
        <authorList>
            <consortium name="US DOE Joint Genome Institute (JGI-PGF)"/>
            <person name="Walter F."/>
            <person name="Albersmeier A."/>
            <person name="Kalinowski J."/>
            <person name="Ruckert C."/>
        </authorList>
    </citation>
    <scope>NUCLEOTIDE SEQUENCE</scope>
    <source>
        <strain evidence="3">CGMCC 4.7308</strain>
    </source>
</reference>
<evidence type="ECO:0000256" key="2">
    <source>
        <dbReference type="SAM" id="Phobius"/>
    </source>
</evidence>
<keyword evidence="2" id="KW-0472">Membrane</keyword>
<evidence type="ECO:0000313" key="3">
    <source>
        <dbReference type="EMBL" id="GGL87093.1"/>
    </source>
</evidence>
<comment type="caution">
    <text evidence="3">The sequence shown here is derived from an EMBL/GenBank/DDBJ whole genome shotgun (WGS) entry which is preliminary data.</text>
</comment>
<keyword evidence="4" id="KW-1185">Reference proteome</keyword>
<organism evidence="3 4">
    <name type="scientific">Nakamurella endophytica</name>
    <dbReference type="NCBI Taxonomy" id="1748367"/>
    <lineage>
        <taxon>Bacteria</taxon>
        <taxon>Bacillati</taxon>
        <taxon>Actinomycetota</taxon>
        <taxon>Actinomycetes</taxon>
        <taxon>Nakamurellales</taxon>
        <taxon>Nakamurellaceae</taxon>
        <taxon>Nakamurella</taxon>
    </lineage>
</organism>
<gene>
    <name evidence="3" type="ORF">GCM10011594_03340</name>
</gene>
<name>A0A917SLJ1_9ACTN</name>
<keyword evidence="2" id="KW-0812">Transmembrane</keyword>
<feature type="region of interest" description="Disordered" evidence="1">
    <location>
        <begin position="77"/>
        <end position="142"/>
    </location>
</feature>
<dbReference type="AlphaFoldDB" id="A0A917SLJ1"/>
<sequence length="142" mass="13721">MNGLTAALAAVRGSVSAVPDAVGRVLAGNSPADVDPTTGKGPEWGKAAPIGLLIIVLMCVVCYFLARSMSKNLKRVPESFDTPADAGDPAGAGSPADAAATAGAATGKGAGAARPAAGAAGRPGAAKSGRSDPPSARSGRKR</sequence>
<reference evidence="3" key="2">
    <citation type="submission" date="2020-09" db="EMBL/GenBank/DDBJ databases">
        <authorList>
            <person name="Sun Q."/>
            <person name="Zhou Y."/>
        </authorList>
    </citation>
    <scope>NUCLEOTIDE SEQUENCE</scope>
    <source>
        <strain evidence="3">CGMCC 4.7308</strain>
    </source>
</reference>
<dbReference type="RefSeq" id="WP_229673545.1">
    <property type="nucleotide sequence ID" value="NZ_BMNA01000001.1"/>
</dbReference>